<feature type="compositionally biased region" description="Low complexity" evidence="8">
    <location>
        <begin position="274"/>
        <end position="292"/>
    </location>
</feature>
<evidence type="ECO:0000313" key="12">
    <source>
        <dbReference type="Proteomes" id="UP000322234"/>
    </source>
</evidence>
<dbReference type="PROSITE" id="PS51776">
    <property type="entry name" value="RH1"/>
    <property type="match status" value="1"/>
</dbReference>
<dbReference type="FunFam" id="1.20.5.1000:FF:000001">
    <property type="entry name" value="C-Jun-amino-terminal kinase-interacting protein 3 isoform X2"/>
    <property type="match status" value="1"/>
</dbReference>
<dbReference type="FunFam" id="1.20.58.1770:FF:000001">
    <property type="entry name" value="C-Jun-amino-terminal kinase-interacting protein 3 isoform X1"/>
    <property type="match status" value="1"/>
</dbReference>
<dbReference type="InterPro" id="IPR034744">
    <property type="entry name" value="RH2"/>
</dbReference>
<keyword evidence="5" id="KW-0597">Phosphoprotein</keyword>
<dbReference type="InterPro" id="IPR039911">
    <property type="entry name" value="JIP3/JIP4"/>
</dbReference>
<organism evidence="11 12">
    <name type="scientific">Bos mutus</name>
    <name type="common">wild yak</name>
    <dbReference type="NCBI Taxonomy" id="72004"/>
    <lineage>
        <taxon>Eukaryota</taxon>
        <taxon>Metazoa</taxon>
        <taxon>Chordata</taxon>
        <taxon>Craniata</taxon>
        <taxon>Vertebrata</taxon>
        <taxon>Euteleostomi</taxon>
        <taxon>Mammalia</taxon>
        <taxon>Eutheria</taxon>
        <taxon>Laurasiatheria</taxon>
        <taxon>Artiodactyla</taxon>
        <taxon>Ruminantia</taxon>
        <taxon>Pecora</taxon>
        <taxon>Bovidae</taxon>
        <taxon>Bovinae</taxon>
        <taxon>Bos</taxon>
    </lineage>
</organism>
<dbReference type="Pfam" id="PF07742">
    <property type="entry name" value="BTG"/>
    <property type="match status" value="1"/>
</dbReference>
<dbReference type="FunFam" id="3.90.640.90:FF:000001">
    <property type="entry name" value="TOB1 isoform 1"/>
    <property type="match status" value="1"/>
</dbReference>
<feature type="compositionally biased region" description="Low complexity" evidence="8">
    <location>
        <begin position="1546"/>
        <end position="1555"/>
    </location>
</feature>
<dbReference type="Gene3D" id="1.20.5.1000">
    <property type="entry name" value="arf6 gtpase in complex with a specific effector, jip4"/>
    <property type="match status" value="1"/>
</dbReference>
<evidence type="ECO:0008006" key="13">
    <source>
        <dbReference type="Google" id="ProtNLM"/>
    </source>
</evidence>
<evidence type="ECO:0000259" key="10">
    <source>
        <dbReference type="PROSITE" id="PS51777"/>
    </source>
</evidence>
<dbReference type="InterPro" id="IPR034743">
    <property type="entry name" value="RH1"/>
</dbReference>
<keyword evidence="12" id="KW-1185">Reference proteome</keyword>
<evidence type="ECO:0000313" key="11">
    <source>
        <dbReference type="EMBL" id="MXQ93239.1"/>
    </source>
</evidence>
<sequence>MELEDGVVYQEEPGGSGAVMSERVSGLAGSIYREFERLIGRYDEEVVKELMPLVVAVLENLDSVFAQDQEHQVELELLRDDNEQLITQYEREKALRKHAEEKFIEFEDSQEQEKKDLQTRVESLESQTRQLELKAKNYADQISRLEEREAELKKEYNALHQRHTEMIHNYMEHLERTKLHQISGSDQLESTAHSRIRKERPISLGIFPLPSGDGLLTPDTQKGGETPGSEQWKFQELSQPRSHTSLKVRTSPGPLKAIEQEDELSDVSQGGSKATTPASTAASDVAATPSDTPLHENGGVVEVADTPDKSEISKHIEVHVVQETRNIATGSAENEEKSEVQAIIESTPELDMDKDLSGYKGSSTPTKGIENKAFDRNTESLFEELSSAGSGLIGDVDEGADLLGMGREVENLILENTQLLETKNALNVVKNDLIAKVDELTCEKDVLQGELEAVKQAKLKLEEKNKELEEELRKARAEVEDAKQKAKDDDDSDIPTAQRKRFTRVEMARVLMERNQYKERLMELQEAVRWTEMIRLDGHIRYTMRQEKIQPCRRRKGQAFGSLCQLGKAVLEDKKISVIVSCIITEASLASRREQKREQYRQVKAHVQKEDGRVQAFGWSLPQKYKQVTNGQGENKMKNLPVPVYLRPLDEKDASMKLWCAVGVNLSGGKTRDGGSVVGASVFYKDVAGLEAEGSKQRSASQNSLDKLDQELKEQQKELKNQEELSSLVWICTSTHSATKVIIIDAVQPGNILDSFTVCNSHVLCISSVPGARETDYPAGEELSESGQVDKASLCGSMTSNSSAETDSLLGGITVVGCSAEGVTAAATSPNTNEPSPVMEKPPEKETENSEIDENVPTAEEATEATEGNAGSAEDTVDVSQTGVYTEHVFTDPLGVQIPEDLSPVYQSSNDSDAYKDQISVLPNEQDLVREEAQKMSSLLPTMWLGAQNGCFEVILQLPHKLDLDLALVLNGKPHVKGIVLVALADGTLAIFHRGVDGQWDLSNYHLLDLGRPHHSIRCMTVKSFDAHPRKESQVRQLAWVGDGVWVSIRLDSTLRLYHAHTYQHLQDVDIEPYVSKMLGTGKLGFSFVRITALMVSCNRLWVGTGNGVIISIPLTETNKTSGASGNRPGSVIRVYGDENSDKVTPGTFIPYCSMAHAQLCFHGHRDAVKFFVAVPGQVISPQSGSSGTDLTVDKAGPSAQEPGIQTPLKSVLVISGGEGYIDFRMGDEGGESELLGEDLPLEPSVAKAERSHLIVWQDKGAAPALPRPKSEGLLQEKEAAKVSDCLSILKDQGSDLDLYLKCPIIPHQTCHSKGQDCRHLASAESTLRNMLKYENSVQERWLTVEEEKAQLFASSPGMSGQEKDGTGSLAPALQSTAGPEESAWVTWEANGRNTHYQNPSIQILKAGQSTIYVTYIGGNSLLPRRRVNIFGEELERLLKKKYEGHWYPEKPYKGSGFRCIHVGEKVDPVIEQASKESGLDIDDVRGNLPQDLSVWIDPFEVSYQIGEKGPVKVLYVDDNNENGCELDKEIKNSFNPEAQVFMPVSDPASSVSSSPSPPFGHSAAVSPTFMPRSTQPLTFTTATFAATKFGSTKMKNSGRSNKVARTSPINLGLNVNDLLKQKAISSSMHSLYGLGLGNQQQPQQQQQPSQPPPPPQQQQQQKTSALSPNAKEFIFPNMQGQGSTNGMFPGDSPLNLSPLQYSNAFDVFAAYGGLNEKSFVDGLNFSLNNMQYSNQQFQPVMAN</sequence>
<feature type="coiled-coil region" evidence="7">
    <location>
        <begin position="75"/>
        <end position="162"/>
    </location>
</feature>
<reference evidence="11" key="1">
    <citation type="submission" date="2019-10" db="EMBL/GenBank/DDBJ databases">
        <title>The sequence and de novo assembly of the wild yak genome.</title>
        <authorList>
            <person name="Liu Y."/>
        </authorList>
    </citation>
    <scope>NUCLEOTIDE SEQUENCE [LARGE SCALE GENOMIC DNA]</scope>
    <source>
        <strain evidence="11">WY2019</strain>
    </source>
</reference>
<dbReference type="PANTHER" id="PTHR13886:SF2">
    <property type="entry name" value="C-JUN-AMINO-TERMINAL KINASE-INTERACTING PROTEIN 4"/>
    <property type="match status" value="1"/>
</dbReference>
<feature type="coiled-coil region" evidence="7">
    <location>
        <begin position="430"/>
        <end position="527"/>
    </location>
</feature>
<dbReference type="Pfam" id="PF19056">
    <property type="entry name" value="WD40_2"/>
    <property type="match status" value="1"/>
</dbReference>
<evidence type="ECO:0000259" key="9">
    <source>
        <dbReference type="PROSITE" id="PS51776"/>
    </source>
</evidence>
<dbReference type="SUPFAM" id="SSF160696">
    <property type="entry name" value="BTG domain-like"/>
    <property type="match status" value="1"/>
</dbReference>
<dbReference type="PROSITE" id="PS01203">
    <property type="entry name" value="BTG_2"/>
    <property type="match status" value="1"/>
</dbReference>
<evidence type="ECO:0000256" key="5">
    <source>
        <dbReference type="ARBA" id="ARBA00022553"/>
    </source>
</evidence>
<feature type="region of interest" description="Disordered" evidence="8">
    <location>
        <begin position="1546"/>
        <end position="1574"/>
    </location>
</feature>
<feature type="coiled-coil region" evidence="7">
    <location>
        <begin position="698"/>
        <end position="725"/>
    </location>
</feature>
<dbReference type="GO" id="GO:0005078">
    <property type="term" value="F:MAP-kinase scaffold activity"/>
    <property type="evidence" value="ECO:0007669"/>
    <property type="project" value="InterPro"/>
</dbReference>
<dbReference type="Pfam" id="PF16471">
    <property type="entry name" value="JIP_LZII"/>
    <property type="match status" value="1"/>
</dbReference>
<comment type="similarity">
    <text evidence="3">Belongs to the JIP scaffold family.</text>
</comment>
<evidence type="ECO:0000256" key="3">
    <source>
        <dbReference type="ARBA" id="ARBA00009866"/>
    </source>
</evidence>
<feature type="domain" description="RH1" evidence="9">
    <location>
        <begin position="7"/>
        <end position="95"/>
    </location>
</feature>
<keyword evidence="4" id="KW-0963">Cytoplasm</keyword>
<dbReference type="InterPro" id="IPR002087">
    <property type="entry name" value="Anti_prolifrtn"/>
</dbReference>
<dbReference type="Pfam" id="PF09744">
    <property type="entry name" value="RH1"/>
    <property type="match status" value="1"/>
</dbReference>
<dbReference type="Gene3D" id="3.90.640.90">
    <property type="entry name" value="Anti-proliferative protein, N-terminal domain"/>
    <property type="match status" value="1"/>
</dbReference>
<feature type="region of interest" description="Disordered" evidence="8">
    <location>
        <begin position="1183"/>
        <end position="1203"/>
    </location>
</feature>
<dbReference type="Gene3D" id="1.20.58.1770">
    <property type="match status" value="1"/>
</dbReference>
<dbReference type="PANTHER" id="PTHR13886">
    <property type="entry name" value="JNK/SAPK-ASSOCIATED PROTEIN"/>
    <property type="match status" value="1"/>
</dbReference>
<dbReference type="PROSITE" id="PS00960">
    <property type="entry name" value="BTG_1"/>
    <property type="match status" value="1"/>
</dbReference>
<proteinExistence type="inferred from homology"/>
<feature type="region of interest" description="Disordered" evidence="8">
    <location>
        <begin position="826"/>
        <end position="877"/>
    </location>
</feature>
<evidence type="ECO:0000256" key="1">
    <source>
        <dbReference type="ARBA" id="ARBA00004556"/>
    </source>
</evidence>
<dbReference type="GO" id="GO:0048471">
    <property type="term" value="C:perinuclear region of cytoplasm"/>
    <property type="evidence" value="ECO:0007669"/>
    <property type="project" value="UniProtKB-SubCell"/>
</dbReference>
<dbReference type="InterPro" id="IPR032486">
    <property type="entry name" value="JIP_LZII"/>
</dbReference>
<feature type="region of interest" description="Disordered" evidence="8">
    <location>
        <begin position="1633"/>
        <end position="1667"/>
    </location>
</feature>
<feature type="compositionally biased region" description="Polar residues" evidence="8">
    <location>
        <begin position="826"/>
        <end position="835"/>
    </location>
</feature>
<comment type="similarity">
    <text evidence="2">Belongs to the BTG family.</text>
</comment>
<comment type="subcellular location">
    <subcellularLocation>
        <location evidence="1">Cytoplasm</location>
        <location evidence="1">Perinuclear region</location>
    </subcellularLocation>
</comment>
<protein>
    <recommendedName>
        <fullName evidence="13">C-Jun-amino-terminal kinase-interacting protein 4</fullName>
    </recommendedName>
</protein>
<dbReference type="InterPro" id="IPR036054">
    <property type="entry name" value="BTG-like_sf"/>
</dbReference>
<feature type="region of interest" description="Disordered" evidence="8">
    <location>
        <begin position="1354"/>
        <end position="1375"/>
    </location>
</feature>
<keyword evidence="6 7" id="KW-0175">Coiled coil</keyword>
<accession>A0A6B0RT61</accession>
<gene>
    <name evidence="11" type="ORF">E5288_WYG003534</name>
</gene>
<dbReference type="GO" id="GO:0016192">
    <property type="term" value="P:vesicle-mediated transport"/>
    <property type="evidence" value="ECO:0007669"/>
    <property type="project" value="TreeGrafter"/>
</dbReference>
<dbReference type="Proteomes" id="UP000322234">
    <property type="component" value="Unassembled WGS sequence"/>
</dbReference>
<dbReference type="SMART" id="SM00099">
    <property type="entry name" value="btg1"/>
    <property type="match status" value="1"/>
</dbReference>
<name>A0A6B0RT61_9CETA</name>
<feature type="region of interest" description="Disordered" evidence="8">
    <location>
        <begin position="204"/>
        <end position="299"/>
    </location>
</feature>
<dbReference type="GO" id="GO:0030159">
    <property type="term" value="F:signaling receptor complex adaptor activity"/>
    <property type="evidence" value="ECO:0007669"/>
    <property type="project" value="TreeGrafter"/>
</dbReference>
<dbReference type="GO" id="GO:0019894">
    <property type="term" value="F:kinesin binding"/>
    <property type="evidence" value="ECO:0007669"/>
    <property type="project" value="TreeGrafter"/>
</dbReference>
<evidence type="ECO:0000256" key="7">
    <source>
        <dbReference type="SAM" id="Coils"/>
    </source>
</evidence>
<comment type="caution">
    <text evidence="11">The sequence shown here is derived from an EMBL/GenBank/DDBJ whole genome shotgun (WGS) entry which is preliminary data.</text>
</comment>
<evidence type="ECO:0000256" key="6">
    <source>
        <dbReference type="ARBA" id="ARBA00023054"/>
    </source>
</evidence>
<evidence type="ECO:0000256" key="8">
    <source>
        <dbReference type="SAM" id="MobiDB-lite"/>
    </source>
</evidence>
<evidence type="ECO:0000256" key="4">
    <source>
        <dbReference type="ARBA" id="ARBA00022490"/>
    </source>
</evidence>
<evidence type="ECO:0000256" key="2">
    <source>
        <dbReference type="ARBA" id="ARBA00007989"/>
    </source>
</evidence>
<feature type="domain" description="RH2" evidence="10">
    <location>
        <begin position="499"/>
        <end position="565"/>
    </location>
</feature>
<feature type="compositionally biased region" description="Low complexity" evidence="8">
    <location>
        <begin position="865"/>
        <end position="874"/>
    </location>
</feature>
<feature type="compositionally biased region" description="Low complexity" evidence="8">
    <location>
        <begin position="1640"/>
        <end position="1649"/>
    </location>
</feature>
<dbReference type="PROSITE" id="PS51777">
    <property type="entry name" value="RH2"/>
    <property type="match status" value="1"/>
</dbReference>
<dbReference type="GO" id="GO:0008432">
    <property type="term" value="F:JUN kinase binding"/>
    <property type="evidence" value="ECO:0007669"/>
    <property type="project" value="TreeGrafter"/>
</dbReference>
<dbReference type="EMBL" id="VBQZ03000091">
    <property type="protein sequence ID" value="MXQ93239.1"/>
    <property type="molecule type" value="Genomic_DNA"/>
</dbReference>
<feature type="compositionally biased region" description="Polar residues" evidence="8">
    <location>
        <begin position="236"/>
        <end position="248"/>
    </location>
</feature>